<name>A0A7C8M9L7_9PLEO</name>
<dbReference type="Proteomes" id="UP000481861">
    <property type="component" value="Unassembled WGS sequence"/>
</dbReference>
<evidence type="ECO:0000313" key="2">
    <source>
        <dbReference type="Proteomes" id="UP000481861"/>
    </source>
</evidence>
<keyword evidence="2" id="KW-1185">Reference proteome</keyword>
<dbReference type="OrthoDB" id="4364733at2759"/>
<comment type="caution">
    <text evidence="1">The sequence shown here is derived from an EMBL/GenBank/DDBJ whole genome shotgun (WGS) entry which is preliminary data.</text>
</comment>
<dbReference type="AlphaFoldDB" id="A0A7C8M9L7"/>
<dbReference type="EMBL" id="JAADJZ010000009">
    <property type="protein sequence ID" value="KAF2872299.1"/>
    <property type="molecule type" value="Genomic_DNA"/>
</dbReference>
<proteinExistence type="predicted"/>
<gene>
    <name evidence="1" type="ORF">BDV95DRAFT_593700</name>
</gene>
<organism evidence="1 2">
    <name type="scientific">Massariosphaeria phaeospora</name>
    <dbReference type="NCBI Taxonomy" id="100035"/>
    <lineage>
        <taxon>Eukaryota</taxon>
        <taxon>Fungi</taxon>
        <taxon>Dikarya</taxon>
        <taxon>Ascomycota</taxon>
        <taxon>Pezizomycotina</taxon>
        <taxon>Dothideomycetes</taxon>
        <taxon>Pleosporomycetidae</taxon>
        <taxon>Pleosporales</taxon>
        <taxon>Pleosporales incertae sedis</taxon>
        <taxon>Massariosphaeria</taxon>
    </lineage>
</organism>
<protein>
    <submittedName>
        <fullName evidence="1">Uncharacterized protein</fullName>
    </submittedName>
</protein>
<evidence type="ECO:0000313" key="1">
    <source>
        <dbReference type="EMBL" id="KAF2872299.1"/>
    </source>
</evidence>
<sequence length="257" mass="29268">MASRLGKPSHQQAIPRDALWKTISTLDETTMRNVLFHCTAGTLTHQQMLFQIFDLHHARLRKDDERAEAARKAEAARLKRKQTKVVDFDHHFRQIDWWLQNDPVDRKACRMVWNLYENKIKPRIFKIRDKASSPDTNFGTRCNGLETLRLIAESVCANAGGAIGANMVSLFGHGDLIEAVMLDILKAMSAEERRRMAHLTLEGVEWWKLLVGLARRGETDRSDAVFCDMEEVLNFLIDGDTRKAADQPGVTSEPRGT</sequence>
<reference evidence="1 2" key="1">
    <citation type="submission" date="2020-01" db="EMBL/GenBank/DDBJ databases">
        <authorList>
            <consortium name="DOE Joint Genome Institute"/>
            <person name="Haridas S."/>
            <person name="Albert R."/>
            <person name="Binder M."/>
            <person name="Bloem J."/>
            <person name="Labutti K."/>
            <person name="Salamov A."/>
            <person name="Andreopoulos B."/>
            <person name="Baker S.E."/>
            <person name="Barry K."/>
            <person name="Bills G."/>
            <person name="Bluhm B.H."/>
            <person name="Cannon C."/>
            <person name="Castanera R."/>
            <person name="Culley D.E."/>
            <person name="Daum C."/>
            <person name="Ezra D."/>
            <person name="Gonzalez J.B."/>
            <person name="Henrissat B."/>
            <person name="Kuo A."/>
            <person name="Liang C."/>
            <person name="Lipzen A."/>
            <person name="Lutzoni F."/>
            <person name="Magnuson J."/>
            <person name="Mondo S."/>
            <person name="Nolan M."/>
            <person name="Ohm R."/>
            <person name="Pangilinan J."/>
            <person name="Park H.-J.H."/>
            <person name="Ramirez L."/>
            <person name="Alfaro M."/>
            <person name="Sun H."/>
            <person name="Tritt A."/>
            <person name="Yoshinaga Y."/>
            <person name="Zwiers L.-H.L."/>
            <person name="Turgeon B.G."/>
            <person name="Goodwin S.B."/>
            <person name="Spatafora J.W."/>
            <person name="Crous P.W."/>
            <person name="Grigoriev I.V."/>
        </authorList>
    </citation>
    <scope>NUCLEOTIDE SEQUENCE [LARGE SCALE GENOMIC DNA]</scope>
    <source>
        <strain evidence="1 2">CBS 611.86</strain>
    </source>
</reference>
<accession>A0A7C8M9L7</accession>